<evidence type="ECO:0000313" key="2">
    <source>
        <dbReference type="Proteomes" id="UP000198211"/>
    </source>
</evidence>
<dbReference type="AlphaFoldDB" id="A0A225WY73"/>
<sequence length="96" mass="10522">MALQRDEGKIITSEADCQNLNCLGEILKPRLIEIVSVYAIPRAAESQRHTPKAMENLQYSAYSVGGLAEEANICSNVALNDEVDESGLLLLYPKTL</sequence>
<organism evidence="1 2">
    <name type="scientific">Phytophthora megakarya</name>
    <dbReference type="NCBI Taxonomy" id="4795"/>
    <lineage>
        <taxon>Eukaryota</taxon>
        <taxon>Sar</taxon>
        <taxon>Stramenopiles</taxon>
        <taxon>Oomycota</taxon>
        <taxon>Peronosporomycetes</taxon>
        <taxon>Peronosporales</taxon>
        <taxon>Peronosporaceae</taxon>
        <taxon>Phytophthora</taxon>
    </lineage>
</organism>
<reference evidence="2" key="1">
    <citation type="submission" date="2017-03" db="EMBL/GenBank/DDBJ databases">
        <title>Phytopthora megakarya and P. palmivora, two closely related causual agents of cacao black pod achieved similar genome size and gene model numbers by different mechanisms.</title>
        <authorList>
            <person name="Ali S."/>
            <person name="Shao J."/>
            <person name="Larry D.J."/>
            <person name="Kronmiller B."/>
            <person name="Shen D."/>
            <person name="Strem M.D."/>
            <person name="Melnick R.L."/>
            <person name="Guiltinan M.J."/>
            <person name="Tyler B.M."/>
            <person name="Meinhardt L.W."/>
            <person name="Bailey B.A."/>
        </authorList>
    </citation>
    <scope>NUCLEOTIDE SEQUENCE [LARGE SCALE GENOMIC DNA]</scope>
    <source>
        <strain evidence="2">zdho120</strain>
    </source>
</reference>
<gene>
    <name evidence="1" type="ORF">PHMEG_0003414</name>
</gene>
<keyword evidence="2" id="KW-1185">Reference proteome</keyword>
<protein>
    <recommendedName>
        <fullName evidence="3">Reverse transcriptase</fullName>
    </recommendedName>
</protein>
<evidence type="ECO:0008006" key="3">
    <source>
        <dbReference type="Google" id="ProtNLM"/>
    </source>
</evidence>
<dbReference type="EMBL" id="NBNE01000174">
    <property type="protein sequence ID" value="OWZ21959.1"/>
    <property type="molecule type" value="Genomic_DNA"/>
</dbReference>
<proteinExistence type="predicted"/>
<comment type="caution">
    <text evidence="1">The sequence shown here is derived from an EMBL/GenBank/DDBJ whole genome shotgun (WGS) entry which is preliminary data.</text>
</comment>
<accession>A0A225WY73</accession>
<dbReference type="Proteomes" id="UP000198211">
    <property type="component" value="Unassembled WGS sequence"/>
</dbReference>
<name>A0A225WY73_9STRA</name>
<evidence type="ECO:0000313" key="1">
    <source>
        <dbReference type="EMBL" id="OWZ21959.1"/>
    </source>
</evidence>